<feature type="domain" description="Ketopantoate reductase C-terminal" evidence="6">
    <location>
        <begin position="380"/>
        <end position="512"/>
    </location>
</feature>
<protein>
    <recommendedName>
        <fullName evidence="9">2-dehydropantoate 2-reductase</fullName>
    </recommendedName>
</protein>
<proteinExistence type="inferred from homology"/>
<dbReference type="Proteomes" id="UP001197093">
    <property type="component" value="Unassembled WGS sequence"/>
</dbReference>
<reference evidence="7" key="1">
    <citation type="submission" date="2023-02" db="EMBL/GenBank/DDBJ databases">
        <authorList>
            <person name="Palmer J.M."/>
        </authorList>
    </citation>
    <scope>NUCLEOTIDE SEQUENCE</scope>
    <source>
        <strain evidence="7">FW57</strain>
    </source>
</reference>
<gene>
    <name evidence="7" type="ORF">NEMBOFW57_001711</name>
</gene>
<dbReference type="InterPro" id="IPR008927">
    <property type="entry name" value="6-PGluconate_DH-like_C_sf"/>
</dbReference>
<keyword evidence="2" id="KW-0521">NADP</keyword>
<name>A0AAD4I129_9PEZI</name>
<evidence type="ECO:0000259" key="6">
    <source>
        <dbReference type="Pfam" id="PF08546"/>
    </source>
</evidence>
<dbReference type="GO" id="GO:0005739">
    <property type="term" value="C:mitochondrion"/>
    <property type="evidence" value="ECO:0007669"/>
    <property type="project" value="TreeGrafter"/>
</dbReference>
<dbReference type="GO" id="GO:0050661">
    <property type="term" value="F:NADP binding"/>
    <property type="evidence" value="ECO:0007669"/>
    <property type="project" value="TreeGrafter"/>
</dbReference>
<evidence type="ECO:0000256" key="4">
    <source>
        <dbReference type="SAM" id="MobiDB-lite"/>
    </source>
</evidence>
<dbReference type="SUPFAM" id="SSF48179">
    <property type="entry name" value="6-phosphogluconate dehydrogenase C-terminal domain-like"/>
    <property type="match status" value="1"/>
</dbReference>
<dbReference type="AlphaFoldDB" id="A0AAD4I129"/>
<dbReference type="PANTHER" id="PTHR43765:SF2">
    <property type="entry name" value="2-DEHYDROPANTOATE 2-REDUCTASE"/>
    <property type="match status" value="1"/>
</dbReference>
<dbReference type="InterPro" id="IPR013752">
    <property type="entry name" value="KPA_reductase"/>
</dbReference>
<dbReference type="PANTHER" id="PTHR43765">
    <property type="entry name" value="2-DEHYDROPANTOATE 2-REDUCTASE-RELATED"/>
    <property type="match status" value="1"/>
</dbReference>
<dbReference type="Pfam" id="PF02558">
    <property type="entry name" value="ApbA"/>
    <property type="match status" value="1"/>
</dbReference>
<keyword evidence="3" id="KW-0560">Oxidoreductase</keyword>
<evidence type="ECO:0000259" key="5">
    <source>
        <dbReference type="Pfam" id="PF02558"/>
    </source>
</evidence>
<dbReference type="Pfam" id="PF08546">
    <property type="entry name" value="ApbA_C"/>
    <property type="match status" value="1"/>
</dbReference>
<keyword evidence="8" id="KW-1185">Reference proteome</keyword>
<evidence type="ECO:0000313" key="7">
    <source>
        <dbReference type="EMBL" id="KAG7291692.1"/>
    </source>
</evidence>
<dbReference type="InterPro" id="IPR013332">
    <property type="entry name" value="KPR_N"/>
</dbReference>
<feature type="region of interest" description="Disordered" evidence="4">
    <location>
        <begin position="62"/>
        <end position="128"/>
    </location>
</feature>
<organism evidence="7 8">
    <name type="scientific">Staphylotrichum longicolle</name>
    <dbReference type="NCBI Taxonomy" id="669026"/>
    <lineage>
        <taxon>Eukaryota</taxon>
        <taxon>Fungi</taxon>
        <taxon>Dikarya</taxon>
        <taxon>Ascomycota</taxon>
        <taxon>Pezizomycotina</taxon>
        <taxon>Sordariomycetes</taxon>
        <taxon>Sordariomycetidae</taxon>
        <taxon>Sordariales</taxon>
        <taxon>Chaetomiaceae</taxon>
        <taxon>Staphylotrichum</taxon>
    </lineage>
</organism>
<comment type="similarity">
    <text evidence="1">Belongs to the ketopantoate reductase family.</text>
</comment>
<dbReference type="Gene3D" id="1.10.1040.10">
    <property type="entry name" value="N-(1-d-carboxylethyl)-l-norvaline Dehydrogenase, domain 2"/>
    <property type="match status" value="1"/>
</dbReference>
<dbReference type="GO" id="GO:0008677">
    <property type="term" value="F:2-dehydropantoate 2-reductase activity"/>
    <property type="evidence" value="ECO:0007669"/>
    <property type="project" value="TreeGrafter"/>
</dbReference>
<dbReference type="InterPro" id="IPR050838">
    <property type="entry name" value="Ketopantoate_reductase"/>
</dbReference>
<accession>A0AAD4I129</accession>
<feature type="domain" description="Ketopantoate reductase N-terminal" evidence="5">
    <location>
        <begin position="170"/>
        <end position="331"/>
    </location>
</feature>
<evidence type="ECO:0000313" key="8">
    <source>
        <dbReference type="Proteomes" id="UP001197093"/>
    </source>
</evidence>
<comment type="caution">
    <text evidence="7">The sequence shown here is derived from an EMBL/GenBank/DDBJ whole genome shotgun (WGS) entry which is preliminary data.</text>
</comment>
<dbReference type="EMBL" id="JAHCVI010000001">
    <property type="protein sequence ID" value="KAG7291692.1"/>
    <property type="molecule type" value="Genomic_DNA"/>
</dbReference>
<evidence type="ECO:0000256" key="1">
    <source>
        <dbReference type="ARBA" id="ARBA00007870"/>
    </source>
</evidence>
<dbReference type="InterPro" id="IPR013328">
    <property type="entry name" value="6PGD_dom2"/>
</dbReference>
<evidence type="ECO:0000256" key="2">
    <source>
        <dbReference type="ARBA" id="ARBA00022857"/>
    </source>
</evidence>
<sequence length="531" mass="59413">MSRCYSAQKTSTYKPWNGPRGLPVHLLGTLGPMKIASINQDTQPLRPPHLECPVAPVALRPTGREAQPPAKSPEDVPARVQDGSVEPAVRPSEDTPATVRAGPVVPAEDPLGDKASTNQARDAVPAEQETLGELDRIQSKLTLWNAEERQAQARLQLPVGMPAFKPSDQIHVMGLDLAGRYIAHALAGCETIPPVRYLIHRHFLYKQWRQANKELTLYRDVTSIARRRVKAEYIPEDPADSRSNRVIDNLLVTLPPAEVVQAIGHIRHRLDHRSTICLVNDGLGVAEALIEAYFPNESRRPIFLLGHFTASLGHGESRFSVREVQPGRLYLSLFSPAKEGGRLNIKRHPPLERTARATHFIRLLTAMPGLNATGHPMPDFLRYKLPTVAFRTIVDPLAALLDCRYSDLTSNPYARQLMDRLIGELSRLVSRLPECRQSKRLKQFALSSSLRDEVFHKLMLRRTADSKLRVQVGRGWDTDVNYLSGYFVRRGREVRASVTALDSIMWAVKAKQVVAMEKQQGEIPFETEDSA</sequence>
<evidence type="ECO:0008006" key="9">
    <source>
        <dbReference type="Google" id="ProtNLM"/>
    </source>
</evidence>
<evidence type="ECO:0000256" key="3">
    <source>
        <dbReference type="ARBA" id="ARBA00023002"/>
    </source>
</evidence>